<keyword evidence="5" id="KW-1133">Transmembrane helix</keyword>
<evidence type="ECO:0000256" key="1">
    <source>
        <dbReference type="ARBA" id="ARBA00022723"/>
    </source>
</evidence>
<comment type="caution">
    <text evidence="7">The sequence shown here is derived from an EMBL/GenBank/DDBJ whole genome shotgun (WGS) entry which is preliminary data.</text>
</comment>
<dbReference type="OrthoDB" id="264354at2759"/>
<dbReference type="SMART" id="SM00744">
    <property type="entry name" value="RINGv"/>
    <property type="match status" value="1"/>
</dbReference>
<evidence type="ECO:0000256" key="3">
    <source>
        <dbReference type="ARBA" id="ARBA00022833"/>
    </source>
</evidence>
<accession>A0A835WE26</accession>
<dbReference type="Gene3D" id="3.30.40.10">
    <property type="entry name" value="Zinc/RING finger domain, C3HC4 (zinc finger)"/>
    <property type="match status" value="1"/>
</dbReference>
<keyword evidence="2" id="KW-0863">Zinc-finger</keyword>
<keyword evidence="8" id="KW-1185">Reference proteome</keyword>
<feature type="transmembrane region" description="Helical" evidence="5">
    <location>
        <begin position="160"/>
        <end position="179"/>
    </location>
</feature>
<feature type="region of interest" description="Disordered" evidence="4">
    <location>
        <begin position="226"/>
        <end position="295"/>
    </location>
</feature>
<sequence length="295" mass="31543">MEPQTSSDDPLISPCQCKGSTRYIHRECLATWRGMKEGTQAHYRCEICHFEYQFRRIWWARLLGHKATAGVLFTLLLVAISALLGNLRYLWADDEGLGLGMRVALHAFTGFFVLGVIGVVSLMHAGCTGRLRERAIQEDTCYALVFNNRACTGNPSEGRCLPPALVFAVVLCYVVAQVWPYAPLVALGLLFAVVTLYDAFYGFVKDSLKHVETMVENIGEPEEAARGWPTWLSRERSSGNEGQALNGTGHGSAGGSGEASGSGSGGVGEAAGEAGAGPSGSSGPYTKAPTSDSMV</sequence>
<evidence type="ECO:0000313" key="8">
    <source>
        <dbReference type="Proteomes" id="UP000650467"/>
    </source>
</evidence>
<evidence type="ECO:0000256" key="2">
    <source>
        <dbReference type="ARBA" id="ARBA00022771"/>
    </source>
</evidence>
<feature type="compositionally biased region" description="Gly residues" evidence="4">
    <location>
        <begin position="248"/>
        <end position="280"/>
    </location>
</feature>
<proteinExistence type="predicted"/>
<feature type="domain" description="RING-CH-type" evidence="6">
    <location>
        <begin position="1"/>
        <end position="55"/>
    </location>
</feature>
<dbReference type="InterPro" id="IPR011016">
    <property type="entry name" value="Znf_RING-CH"/>
</dbReference>
<gene>
    <name evidence="7" type="ORF">HXX76_000191</name>
</gene>
<evidence type="ECO:0000313" key="7">
    <source>
        <dbReference type="EMBL" id="KAG2445579.1"/>
    </source>
</evidence>
<reference evidence="7" key="1">
    <citation type="journal article" date="2020" name="bioRxiv">
        <title>Comparative genomics of Chlamydomonas.</title>
        <authorList>
            <person name="Craig R.J."/>
            <person name="Hasan A.R."/>
            <person name="Ness R.W."/>
            <person name="Keightley P.D."/>
        </authorList>
    </citation>
    <scope>NUCLEOTIDE SEQUENCE</scope>
    <source>
        <strain evidence="7">SAG 7.73</strain>
    </source>
</reference>
<organism evidence="7 8">
    <name type="scientific">Chlamydomonas incerta</name>
    <dbReference type="NCBI Taxonomy" id="51695"/>
    <lineage>
        <taxon>Eukaryota</taxon>
        <taxon>Viridiplantae</taxon>
        <taxon>Chlorophyta</taxon>
        <taxon>core chlorophytes</taxon>
        <taxon>Chlorophyceae</taxon>
        <taxon>CS clade</taxon>
        <taxon>Chlamydomonadales</taxon>
        <taxon>Chlamydomonadaceae</taxon>
        <taxon>Chlamydomonas</taxon>
    </lineage>
</organism>
<evidence type="ECO:0000256" key="5">
    <source>
        <dbReference type="SAM" id="Phobius"/>
    </source>
</evidence>
<dbReference type="SUPFAM" id="SSF57850">
    <property type="entry name" value="RING/U-box"/>
    <property type="match status" value="1"/>
</dbReference>
<evidence type="ECO:0000259" key="6">
    <source>
        <dbReference type="PROSITE" id="PS51292"/>
    </source>
</evidence>
<dbReference type="AlphaFoldDB" id="A0A835WE26"/>
<feature type="transmembrane region" description="Helical" evidence="5">
    <location>
        <begin position="103"/>
        <end position="125"/>
    </location>
</feature>
<dbReference type="CDD" id="cd16495">
    <property type="entry name" value="RING_CH-C4HC3_MARCH"/>
    <property type="match status" value="1"/>
</dbReference>
<dbReference type="Proteomes" id="UP000650467">
    <property type="component" value="Unassembled WGS sequence"/>
</dbReference>
<keyword evidence="5" id="KW-0812">Transmembrane</keyword>
<feature type="transmembrane region" description="Helical" evidence="5">
    <location>
        <begin position="71"/>
        <end position="91"/>
    </location>
</feature>
<dbReference type="PANTHER" id="PTHR46347:SF1">
    <property type="entry name" value="RING_FYVE_PHD ZINC FINGER SUPERFAMILY PROTEIN"/>
    <property type="match status" value="1"/>
</dbReference>
<keyword evidence="1" id="KW-0479">Metal-binding</keyword>
<keyword evidence="3" id="KW-0862">Zinc</keyword>
<keyword evidence="5" id="KW-0472">Membrane</keyword>
<feature type="transmembrane region" description="Helical" evidence="5">
    <location>
        <begin position="185"/>
        <end position="204"/>
    </location>
</feature>
<dbReference type="GO" id="GO:0008270">
    <property type="term" value="F:zinc ion binding"/>
    <property type="evidence" value="ECO:0007669"/>
    <property type="project" value="UniProtKB-KW"/>
</dbReference>
<dbReference type="PROSITE" id="PS51292">
    <property type="entry name" value="ZF_RING_CH"/>
    <property type="match status" value="1"/>
</dbReference>
<dbReference type="Pfam" id="PF12906">
    <property type="entry name" value="RINGv"/>
    <property type="match status" value="1"/>
</dbReference>
<dbReference type="InterPro" id="IPR013083">
    <property type="entry name" value="Znf_RING/FYVE/PHD"/>
</dbReference>
<protein>
    <recommendedName>
        <fullName evidence="6">RING-CH-type domain-containing protein</fullName>
    </recommendedName>
</protein>
<evidence type="ECO:0000256" key="4">
    <source>
        <dbReference type="SAM" id="MobiDB-lite"/>
    </source>
</evidence>
<dbReference type="EMBL" id="JAEHOC010000001">
    <property type="protein sequence ID" value="KAG2445579.1"/>
    <property type="molecule type" value="Genomic_DNA"/>
</dbReference>
<dbReference type="PANTHER" id="PTHR46347">
    <property type="entry name" value="RING/FYVE/PHD ZINC FINGER SUPERFAMILY PROTEIN"/>
    <property type="match status" value="1"/>
</dbReference>
<name>A0A835WE26_CHLIN</name>